<dbReference type="PANTHER" id="PTHR42711">
    <property type="entry name" value="ABC TRANSPORTER ATP-BINDING PROTEIN"/>
    <property type="match status" value="1"/>
</dbReference>
<organism evidence="6 7">
    <name type="scientific">Emergencia timonensis</name>
    <dbReference type="NCBI Taxonomy" id="1776384"/>
    <lineage>
        <taxon>Bacteria</taxon>
        <taxon>Bacillati</taxon>
        <taxon>Bacillota</taxon>
        <taxon>Clostridia</taxon>
        <taxon>Peptostreptococcales</taxon>
        <taxon>Anaerovoracaceae</taxon>
        <taxon>Emergencia</taxon>
    </lineage>
</organism>
<dbReference type="RefSeq" id="WP_118333189.1">
    <property type="nucleotide sequence ID" value="NZ_AP025567.1"/>
</dbReference>
<name>A0A415E5R0_9FIRM</name>
<dbReference type="PROSITE" id="PS00211">
    <property type="entry name" value="ABC_TRANSPORTER_1"/>
    <property type="match status" value="1"/>
</dbReference>
<evidence type="ECO:0000256" key="2">
    <source>
        <dbReference type="ARBA" id="ARBA00022448"/>
    </source>
</evidence>
<protein>
    <submittedName>
        <fullName evidence="6">ABC transporter ATP-binding protein</fullName>
    </submittedName>
</protein>
<reference evidence="6 7" key="1">
    <citation type="submission" date="2018-08" db="EMBL/GenBank/DDBJ databases">
        <title>A genome reference for cultivated species of the human gut microbiota.</title>
        <authorList>
            <person name="Zou Y."/>
            <person name="Xue W."/>
            <person name="Luo G."/>
        </authorList>
    </citation>
    <scope>NUCLEOTIDE SEQUENCE [LARGE SCALE GENOMIC DNA]</scope>
    <source>
        <strain evidence="6 7">AM07-24</strain>
    </source>
</reference>
<proteinExistence type="inferred from homology"/>
<dbReference type="STRING" id="1776384.GCA_900086585_02344"/>
<evidence type="ECO:0000256" key="3">
    <source>
        <dbReference type="ARBA" id="ARBA00022741"/>
    </source>
</evidence>
<dbReference type="GO" id="GO:0005524">
    <property type="term" value="F:ATP binding"/>
    <property type="evidence" value="ECO:0007669"/>
    <property type="project" value="UniProtKB-KW"/>
</dbReference>
<accession>A0A415E5R0</accession>
<dbReference type="InterPro" id="IPR003439">
    <property type="entry name" value="ABC_transporter-like_ATP-bd"/>
</dbReference>
<keyword evidence="7" id="KW-1185">Reference proteome</keyword>
<keyword evidence="4 6" id="KW-0067">ATP-binding</keyword>
<comment type="caution">
    <text evidence="6">The sequence shown here is derived from an EMBL/GenBank/DDBJ whole genome shotgun (WGS) entry which is preliminary data.</text>
</comment>
<dbReference type="PANTHER" id="PTHR42711:SF5">
    <property type="entry name" value="ABC TRANSPORTER ATP-BINDING PROTEIN NATA"/>
    <property type="match status" value="1"/>
</dbReference>
<dbReference type="InterPro" id="IPR003593">
    <property type="entry name" value="AAA+_ATPase"/>
</dbReference>
<evidence type="ECO:0000313" key="6">
    <source>
        <dbReference type="EMBL" id="RHJ89112.1"/>
    </source>
</evidence>
<evidence type="ECO:0000256" key="4">
    <source>
        <dbReference type="ARBA" id="ARBA00022840"/>
    </source>
</evidence>
<dbReference type="Proteomes" id="UP000284841">
    <property type="component" value="Unassembled WGS sequence"/>
</dbReference>
<dbReference type="SUPFAM" id="SSF52540">
    <property type="entry name" value="P-loop containing nucleoside triphosphate hydrolases"/>
    <property type="match status" value="1"/>
</dbReference>
<evidence type="ECO:0000259" key="5">
    <source>
        <dbReference type="PROSITE" id="PS50893"/>
    </source>
</evidence>
<dbReference type="InterPro" id="IPR017871">
    <property type="entry name" value="ABC_transporter-like_CS"/>
</dbReference>
<dbReference type="CDD" id="cd03230">
    <property type="entry name" value="ABC_DR_subfamily_A"/>
    <property type="match status" value="1"/>
</dbReference>
<evidence type="ECO:0000256" key="1">
    <source>
        <dbReference type="ARBA" id="ARBA00005417"/>
    </source>
</evidence>
<dbReference type="AlphaFoldDB" id="A0A415E5R0"/>
<dbReference type="GO" id="GO:0016887">
    <property type="term" value="F:ATP hydrolysis activity"/>
    <property type="evidence" value="ECO:0007669"/>
    <property type="project" value="InterPro"/>
</dbReference>
<dbReference type="EMBL" id="QRMS01000001">
    <property type="protein sequence ID" value="RHJ89112.1"/>
    <property type="molecule type" value="Genomic_DNA"/>
</dbReference>
<dbReference type="InterPro" id="IPR027417">
    <property type="entry name" value="P-loop_NTPase"/>
</dbReference>
<dbReference type="Gene3D" id="3.40.50.300">
    <property type="entry name" value="P-loop containing nucleotide triphosphate hydrolases"/>
    <property type="match status" value="1"/>
</dbReference>
<evidence type="ECO:0000313" key="7">
    <source>
        <dbReference type="Proteomes" id="UP000284841"/>
    </source>
</evidence>
<dbReference type="PROSITE" id="PS50893">
    <property type="entry name" value="ABC_TRANSPORTER_2"/>
    <property type="match status" value="1"/>
</dbReference>
<keyword evidence="2" id="KW-0813">Transport</keyword>
<dbReference type="SMART" id="SM00382">
    <property type="entry name" value="AAA"/>
    <property type="match status" value="1"/>
</dbReference>
<gene>
    <name evidence="6" type="ORF">DW099_00610</name>
</gene>
<feature type="domain" description="ABC transporter" evidence="5">
    <location>
        <begin position="4"/>
        <end position="229"/>
    </location>
</feature>
<comment type="similarity">
    <text evidence="1">Belongs to the ABC transporter superfamily.</text>
</comment>
<sequence>MSVIEVSRLTKDYGSGKGIFDVNLSVERGEIFGFLGPNGAGKTTTIRNLLGFVKPDAGQVKIDGLDCFTGAARIHQNLGYLAGELAFLDDLSGKQMIQFIAELKGVSDQNRIDELMERFGLNPQGKIKKMSKGMKQKIGIVCAFMNDPDVIILDEPTSGLDPLMQNEFVELLLEEKQKGKTIFMSSHIFEEVERTCDRTAIIKDGKIVTIEDMASLKAKKQKSFVITFDSEKERQRFSSEPFEIARAEGNTAIVVLSGDVDGFMKAIAGYQVRDLDIKASSLEEIFLHYYGEEAAK</sequence>
<dbReference type="Pfam" id="PF00005">
    <property type="entry name" value="ABC_tran"/>
    <property type="match status" value="1"/>
</dbReference>
<keyword evidence="3" id="KW-0547">Nucleotide-binding</keyword>
<dbReference type="OrthoDB" id="9804819at2"/>
<dbReference type="InterPro" id="IPR050763">
    <property type="entry name" value="ABC_transporter_ATP-binding"/>
</dbReference>